<organism evidence="5 6">
    <name type="scientific">Aspergillus novofumigatus (strain IBT 16806)</name>
    <dbReference type="NCBI Taxonomy" id="1392255"/>
    <lineage>
        <taxon>Eukaryota</taxon>
        <taxon>Fungi</taxon>
        <taxon>Dikarya</taxon>
        <taxon>Ascomycota</taxon>
        <taxon>Pezizomycotina</taxon>
        <taxon>Eurotiomycetes</taxon>
        <taxon>Eurotiomycetidae</taxon>
        <taxon>Eurotiales</taxon>
        <taxon>Aspergillaceae</taxon>
        <taxon>Aspergillus</taxon>
        <taxon>Aspergillus subgen. Fumigati</taxon>
    </lineage>
</organism>
<dbReference type="InterPro" id="IPR015422">
    <property type="entry name" value="PyrdxlP-dep_Trfase_small"/>
</dbReference>
<evidence type="ECO:0000256" key="3">
    <source>
        <dbReference type="ARBA" id="ARBA00022898"/>
    </source>
</evidence>
<evidence type="ECO:0000313" key="5">
    <source>
        <dbReference type="EMBL" id="PKX91503.1"/>
    </source>
</evidence>
<sequence>MQHSIFLCDNDYLNLINHKDVIQRQVDDLESSVGRGVAKSSFFLSDGDPHSCLEKDMGDWFGKECYLAQSGYAANVGLMHAICRPGVNAYVDQFLHMSFYDGLAARHVNVHSNKHKNFAQLEANIRMHGPGVTMVESVYSISGALAPLEQIVRIKKQYSCVLVVDESHSFGVSGSKGYAHMMGLQDRVVFATASLAKAYAIRAGIIFTSNALHVKENSFTYIFSSGLMRNDIVWICAIWEVVKAANDRRRKLLDASHLLRTEVSKVADVIKSKLLFLLLSLAFVPKTKRRWLAFIDISPLMVF</sequence>
<dbReference type="SUPFAM" id="SSF53383">
    <property type="entry name" value="PLP-dependent transferases"/>
    <property type="match status" value="1"/>
</dbReference>
<dbReference type="STRING" id="1392255.A0A2I1C1N2"/>
<evidence type="ECO:0000313" key="6">
    <source>
        <dbReference type="Proteomes" id="UP000234474"/>
    </source>
</evidence>
<dbReference type="InterPro" id="IPR004839">
    <property type="entry name" value="Aminotransferase_I/II_large"/>
</dbReference>
<dbReference type="InterPro" id="IPR050087">
    <property type="entry name" value="AON_synthase_class-II"/>
</dbReference>
<dbReference type="VEuPathDB" id="FungiDB:P174DRAFT_505563"/>
<comment type="caution">
    <text evidence="5">The sequence shown here is derived from an EMBL/GenBank/DDBJ whole genome shotgun (WGS) entry which is preliminary data.</text>
</comment>
<keyword evidence="6" id="KW-1185">Reference proteome</keyword>
<dbReference type="PANTHER" id="PTHR13693">
    <property type="entry name" value="CLASS II AMINOTRANSFERASE/8-AMINO-7-OXONONANOATE SYNTHASE"/>
    <property type="match status" value="1"/>
</dbReference>
<dbReference type="PANTHER" id="PTHR13693:SF100">
    <property type="entry name" value="8-AMINO-7-OXONONANOATE SYNTHASE"/>
    <property type="match status" value="1"/>
</dbReference>
<keyword evidence="3" id="KW-0663">Pyridoxal phosphate</keyword>
<dbReference type="Proteomes" id="UP000234474">
    <property type="component" value="Unassembled WGS sequence"/>
</dbReference>
<dbReference type="GeneID" id="36538606"/>
<name>A0A2I1C1N2_ASPN1</name>
<dbReference type="EMBL" id="MSZS01000006">
    <property type="protein sequence ID" value="PKX91503.1"/>
    <property type="molecule type" value="Genomic_DNA"/>
</dbReference>
<dbReference type="GO" id="GO:0030170">
    <property type="term" value="F:pyridoxal phosphate binding"/>
    <property type="evidence" value="ECO:0007669"/>
    <property type="project" value="InterPro"/>
</dbReference>
<dbReference type="AlphaFoldDB" id="A0A2I1C1N2"/>
<feature type="domain" description="Aminotransferase class I/classII large" evidence="4">
    <location>
        <begin position="5"/>
        <end position="269"/>
    </location>
</feature>
<dbReference type="OMA" id="WICAIWE"/>
<protein>
    <submittedName>
        <fullName evidence="5">PLP-dependent transferase</fullName>
    </submittedName>
</protein>
<dbReference type="OrthoDB" id="2382073at2759"/>
<dbReference type="Pfam" id="PF00155">
    <property type="entry name" value="Aminotran_1_2"/>
    <property type="match status" value="1"/>
</dbReference>
<accession>A0A2I1C1N2</accession>
<gene>
    <name evidence="5" type="ORF">P174DRAFT_505563</name>
</gene>
<dbReference type="Gene3D" id="3.90.1150.10">
    <property type="entry name" value="Aspartate Aminotransferase, domain 1"/>
    <property type="match status" value="1"/>
</dbReference>
<keyword evidence="2 5" id="KW-0808">Transferase</keyword>
<comment type="cofactor">
    <cofactor evidence="1">
        <name>pyridoxal 5'-phosphate</name>
        <dbReference type="ChEBI" id="CHEBI:597326"/>
    </cofactor>
</comment>
<proteinExistence type="predicted"/>
<dbReference type="GO" id="GO:0008710">
    <property type="term" value="F:8-amino-7-oxononanoate synthase activity"/>
    <property type="evidence" value="ECO:0007669"/>
    <property type="project" value="TreeGrafter"/>
</dbReference>
<dbReference type="RefSeq" id="XP_024680098.1">
    <property type="nucleotide sequence ID" value="XM_024831269.1"/>
</dbReference>
<evidence type="ECO:0000256" key="2">
    <source>
        <dbReference type="ARBA" id="ARBA00022679"/>
    </source>
</evidence>
<reference evidence="6" key="1">
    <citation type="journal article" date="2018" name="Proc. Natl. Acad. Sci. U.S.A.">
        <title>Linking secondary metabolites to gene clusters through genome sequencing of six diverse Aspergillus species.</title>
        <authorList>
            <person name="Kaerboelling I."/>
            <person name="Vesth T.C."/>
            <person name="Frisvad J.C."/>
            <person name="Nybo J.L."/>
            <person name="Theobald S."/>
            <person name="Kuo A."/>
            <person name="Bowyer P."/>
            <person name="Matsuda Y."/>
            <person name="Mondo S."/>
            <person name="Lyhne E.K."/>
            <person name="Kogle M.E."/>
            <person name="Clum A."/>
            <person name="Lipzen A."/>
            <person name="Salamov A."/>
            <person name="Ngan C.Y."/>
            <person name="Daum C."/>
            <person name="Chiniquy J."/>
            <person name="Barry K."/>
            <person name="LaButti K."/>
            <person name="Haridas S."/>
            <person name="Simmons B.A."/>
            <person name="Magnuson J.K."/>
            <person name="Mortensen U.H."/>
            <person name="Larsen T.O."/>
            <person name="Grigoriev I.V."/>
            <person name="Baker S.E."/>
            <person name="Andersen M.R."/>
        </authorList>
    </citation>
    <scope>NUCLEOTIDE SEQUENCE [LARGE SCALE GENOMIC DNA]</scope>
    <source>
        <strain evidence="6">IBT 16806</strain>
    </source>
</reference>
<dbReference type="Gene3D" id="3.40.640.10">
    <property type="entry name" value="Type I PLP-dependent aspartate aminotransferase-like (Major domain)"/>
    <property type="match status" value="1"/>
</dbReference>
<dbReference type="GO" id="GO:0009102">
    <property type="term" value="P:biotin biosynthetic process"/>
    <property type="evidence" value="ECO:0007669"/>
    <property type="project" value="TreeGrafter"/>
</dbReference>
<dbReference type="InterPro" id="IPR015421">
    <property type="entry name" value="PyrdxlP-dep_Trfase_major"/>
</dbReference>
<evidence type="ECO:0000259" key="4">
    <source>
        <dbReference type="Pfam" id="PF00155"/>
    </source>
</evidence>
<dbReference type="InterPro" id="IPR015424">
    <property type="entry name" value="PyrdxlP-dep_Trfase"/>
</dbReference>
<evidence type="ECO:0000256" key="1">
    <source>
        <dbReference type="ARBA" id="ARBA00001933"/>
    </source>
</evidence>